<accession>B7FT92</accession>
<evidence type="ECO:0000256" key="2">
    <source>
        <dbReference type="SAM" id="Phobius"/>
    </source>
</evidence>
<organism evidence="3 4">
    <name type="scientific">Phaeodactylum tricornutum (strain CCAP 1055/1)</name>
    <dbReference type="NCBI Taxonomy" id="556484"/>
    <lineage>
        <taxon>Eukaryota</taxon>
        <taxon>Sar</taxon>
        <taxon>Stramenopiles</taxon>
        <taxon>Ochrophyta</taxon>
        <taxon>Bacillariophyta</taxon>
        <taxon>Bacillariophyceae</taxon>
        <taxon>Bacillariophycidae</taxon>
        <taxon>Naviculales</taxon>
        <taxon>Phaeodactylaceae</taxon>
        <taxon>Phaeodactylum</taxon>
    </lineage>
</organism>
<reference evidence="3 4" key="1">
    <citation type="journal article" date="2008" name="Nature">
        <title>The Phaeodactylum genome reveals the evolutionary history of diatom genomes.</title>
        <authorList>
            <person name="Bowler C."/>
            <person name="Allen A.E."/>
            <person name="Badger J.H."/>
            <person name="Grimwood J."/>
            <person name="Jabbari K."/>
            <person name="Kuo A."/>
            <person name="Maheswari U."/>
            <person name="Martens C."/>
            <person name="Maumus F."/>
            <person name="Otillar R.P."/>
            <person name="Rayko E."/>
            <person name="Salamov A."/>
            <person name="Vandepoele K."/>
            <person name="Beszteri B."/>
            <person name="Gruber A."/>
            <person name="Heijde M."/>
            <person name="Katinka M."/>
            <person name="Mock T."/>
            <person name="Valentin K."/>
            <person name="Verret F."/>
            <person name="Berges J.A."/>
            <person name="Brownlee C."/>
            <person name="Cadoret J.P."/>
            <person name="Chiovitti A."/>
            <person name="Choi C.J."/>
            <person name="Coesel S."/>
            <person name="De Martino A."/>
            <person name="Detter J.C."/>
            <person name="Durkin C."/>
            <person name="Falciatore A."/>
            <person name="Fournet J."/>
            <person name="Haruta M."/>
            <person name="Huysman M.J."/>
            <person name="Jenkins B.D."/>
            <person name="Jiroutova K."/>
            <person name="Jorgensen R.E."/>
            <person name="Joubert Y."/>
            <person name="Kaplan A."/>
            <person name="Kroger N."/>
            <person name="Kroth P.G."/>
            <person name="La Roche J."/>
            <person name="Lindquist E."/>
            <person name="Lommer M."/>
            <person name="Martin-Jezequel V."/>
            <person name="Lopez P.J."/>
            <person name="Lucas S."/>
            <person name="Mangogna M."/>
            <person name="McGinnis K."/>
            <person name="Medlin L.K."/>
            <person name="Montsant A."/>
            <person name="Oudot-Le Secq M.P."/>
            <person name="Napoli C."/>
            <person name="Obornik M."/>
            <person name="Parker M.S."/>
            <person name="Petit J.L."/>
            <person name="Porcel B.M."/>
            <person name="Poulsen N."/>
            <person name="Robison M."/>
            <person name="Rychlewski L."/>
            <person name="Rynearson T.A."/>
            <person name="Schmutz J."/>
            <person name="Shapiro H."/>
            <person name="Siaut M."/>
            <person name="Stanley M."/>
            <person name="Sussman M.R."/>
            <person name="Taylor A.R."/>
            <person name="Vardi A."/>
            <person name="von Dassow P."/>
            <person name="Vyverman W."/>
            <person name="Willis A."/>
            <person name="Wyrwicz L.S."/>
            <person name="Rokhsar D.S."/>
            <person name="Weissenbach J."/>
            <person name="Armbrust E.V."/>
            <person name="Green B.R."/>
            <person name="Van de Peer Y."/>
            <person name="Grigoriev I.V."/>
        </authorList>
    </citation>
    <scope>NUCLEOTIDE SEQUENCE [LARGE SCALE GENOMIC DNA]</scope>
    <source>
        <strain evidence="3 4">CCAP 1055/1</strain>
    </source>
</reference>
<keyword evidence="2" id="KW-1133">Transmembrane helix</keyword>
<dbReference type="RefSeq" id="XP_002177801.1">
    <property type="nucleotide sequence ID" value="XM_002177765.1"/>
</dbReference>
<feature type="compositionally biased region" description="Polar residues" evidence="1">
    <location>
        <begin position="1"/>
        <end position="10"/>
    </location>
</feature>
<dbReference type="AlphaFoldDB" id="B7FT92"/>
<dbReference type="InParanoid" id="B7FT92"/>
<feature type="transmembrane region" description="Helical" evidence="2">
    <location>
        <begin position="37"/>
        <end position="56"/>
    </location>
</feature>
<proteinExistence type="predicted"/>
<gene>
    <name evidence="3" type="ORF">PHATRDRAFT_33007</name>
</gene>
<dbReference type="Proteomes" id="UP000000759">
    <property type="component" value="Chromosome 2"/>
</dbReference>
<evidence type="ECO:0000256" key="1">
    <source>
        <dbReference type="SAM" id="MobiDB-lite"/>
    </source>
</evidence>
<dbReference type="PaxDb" id="2850-Phatr33007"/>
<feature type="region of interest" description="Disordered" evidence="1">
    <location>
        <begin position="1"/>
        <end position="29"/>
    </location>
</feature>
<sequence>MQRRQASSYAPTKEPSPSRITGKHTAVRTKPRVEGGISSGALIVIAVVLTLATFLFPSEMNQVEQEAGYLAQKAEHDLMDWVHRDGGSSQVSSSKWVDGEKRLKVKLKELADRQAKGLDIGVPVLTRYLGEDIPAWPDATITKEAWNAKVAEKYAEMSREEEEWRAKVAAVVSKDQRG</sequence>
<reference evidence="4" key="2">
    <citation type="submission" date="2008-08" db="EMBL/GenBank/DDBJ databases">
        <authorList>
            <consortium name="Diatom Consortium"/>
            <person name="Grigoriev I."/>
            <person name="Grimwood J."/>
            <person name="Kuo A."/>
            <person name="Otillar R.P."/>
            <person name="Salamov A."/>
            <person name="Detter J.C."/>
            <person name="Lindquist E."/>
            <person name="Shapiro H."/>
            <person name="Lucas S."/>
            <person name="Glavina del Rio T."/>
            <person name="Pitluck S."/>
            <person name="Rokhsar D."/>
            <person name="Bowler C."/>
        </authorList>
    </citation>
    <scope>GENOME REANNOTATION</scope>
    <source>
        <strain evidence="4">CCAP 1055/1</strain>
    </source>
</reference>
<keyword evidence="2" id="KW-0812">Transmembrane</keyword>
<name>B7FT92_PHATC</name>
<evidence type="ECO:0000313" key="4">
    <source>
        <dbReference type="Proteomes" id="UP000000759"/>
    </source>
</evidence>
<keyword evidence="2" id="KW-0472">Membrane</keyword>
<dbReference type="EMBL" id="CM000606">
    <property type="protein sequence ID" value="EEC50615.1"/>
    <property type="molecule type" value="Genomic_DNA"/>
</dbReference>
<dbReference type="KEGG" id="pti:PHATRDRAFT_33007"/>
<keyword evidence="4" id="KW-1185">Reference proteome</keyword>
<dbReference type="OrthoDB" id="48561at2759"/>
<dbReference type="HOGENOM" id="CLU_1513426_0_0_1"/>
<protein>
    <submittedName>
        <fullName evidence="3">Uncharacterized protein</fullName>
    </submittedName>
</protein>
<evidence type="ECO:0000313" key="3">
    <source>
        <dbReference type="EMBL" id="EEC50615.1"/>
    </source>
</evidence>
<dbReference type="GeneID" id="7197017"/>